<dbReference type="HOGENOM" id="CLU_2614620_0_0_9"/>
<evidence type="ECO:0000313" key="2">
    <source>
        <dbReference type="Proteomes" id="UP000017805"/>
    </source>
</evidence>
<organism evidence="1 2">
    <name type="scientific">Bacillus infantis NRRL B-14911</name>
    <dbReference type="NCBI Taxonomy" id="1367477"/>
    <lineage>
        <taxon>Bacteria</taxon>
        <taxon>Bacillati</taxon>
        <taxon>Bacillota</taxon>
        <taxon>Bacilli</taxon>
        <taxon>Bacillales</taxon>
        <taxon>Bacillaceae</taxon>
        <taxon>Bacillus</taxon>
    </lineage>
</organism>
<sequence>MNSCPERTGGFASAARGIDCRRLVLQNDKASFELSGRLFFTQGLRDPRLTKRKPAAHSKTGLFPLERTAKPDNTVIIA</sequence>
<keyword evidence="2" id="KW-1185">Reference proteome</keyword>
<gene>
    <name evidence="1" type="ORF">N288_24555</name>
</gene>
<dbReference type="KEGG" id="bif:N288_24555"/>
<protein>
    <submittedName>
        <fullName evidence="1">Uncharacterized protein</fullName>
    </submittedName>
</protein>
<proteinExistence type="predicted"/>
<dbReference type="STRING" id="1367477.N288_24555"/>
<evidence type="ECO:0000313" key="1">
    <source>
        <dbReference type="EMBL" id="AGX06745.1"/>
    </source>
</evidence>
<dbReference type="EMBL" id="CP006643">
    <property type="protein sequence ID" value="AGX06745.1"/>
    <property type="molecule type" value="Genomic_DNA"/>
</dbReference>
<dbReference type="AlphaFoldDB" id="U5LH03"/>
<name>U5LH03_9BACI</name>
<reference evidence="1 2" key="1">
    <citation type="submission" date="2013-07" db="EMBL/GenBank/DDBJ databases">
        <title>Complete genome sequence of Bacillus infantis NRRL B-14911 that has potential to induce cardiac disease by antigenic mimicry.</title>
        <authorList>
            <person name="Massilamany C."/>
            <person name="Smith T.P.L."/>
            <person name="Loy J.D."/>
            <person name="Barletta R."/>
            <person name="Reddy J."/>
        </authorList>
    </citation>
    <scope>NUCLEOTIDE SEQUENCE [LARGE SCALE GENOMIC DNA]</scope>
    <source>
        <strain evidence="1 2">NRRL B-14911</strain>
    </source>
</reference>
<dbReference type="Proteomes" id="UP000017805">
    <property type="component" value="Chromosome"/>
</dbReference>
<accession>U5LH03</accession>